<proteinExistence type="predicted"/>
<comment type="caution">
    <text evidence="1">The sequence shown here is derived from an EMBL/GenBank/DDBJ whole genome shotgun (WGS) entry which is preliminary data.</text>
</comment>
<name>A0A9N9PFW2_9GLOM</name>
<protein>
    <submittedName>
        <fullName evidence="1">8674_t:CDS:1</fullName>
    </submittedName>
</protein>
<organism evidence="1 2">
    <name type="scientific">Racocetra fulgida</name>
    <dbReference type="NCBI Taxonomy" id="60492"/>
    <lineage>
        <taxon>Eukaryota</taxon>
        <taxon>Fungi</taxon>
        <taxon>Fungi incertae sedis</taxon>
        <taxon>Mucoromycota</taxon>
        <taxon>Glomeromycotina</taxon>
        <taxon>Glomeromycetes</taxon>
        <taxon>Diversisporales</taxon>
        <taxon>Gigasporaceae</taxon>
        <taxon>Racocetra</taxon>
    </lineage>
</organism>
<accession>A0A9N9PFW2</accession>
<keyword evidence="2" id="KW-1185">Reference proteome</keyword>
<feature type="non-terminal residue" evidence="1">
    <location>
        <position position="122"/>
    </location>
</feature>
<reference evidence="1" key="1">
    <citation type="submission" date="2021-06" db="EMBL/GenBank/DDBJ databases">
        <authorList>
            <person name="Kallberg Y."/>
            <person name="Tangrot J."/>
            <person name="Rosling A."/>
        </authorList>
    </citation>
    <scope>NUCLEOTIDE SEQUENCE</scope>
    <source>
        <strain evidence="1">IN212</strain>
    </source>
</reference>
<evidence type="ECO:0000313" key="1">
    <source>
        <dbReference type="EMBL" id="CAG8817120.1"/>
    </source>
</evidence>
<gene>
    <name evidence="1" type="ORF">RFULGI_LOCUS19324</name>
</gene>
<sequence length="122" mass="14024">CEMAYKSLGPFPTPENYEEIVKKLQDMIEKNNWVVNFDTAVTNAYEEDVIEMENIRNLTEFYNFLNYLSENCQTASVISCALEPITVDGTITMDSRFCQKFWKEAGNLSMNSLHESGRTDTP</sequence>
<feature type="non-terminal residue" evidence="1">
    <location>
        <position position="1"/>
    </location>
</feature>
<dbReference type="AlphaFoldDB" id="A0A9N9PFW2"/>
<evidence type="ECO:0000313" key="2">
    <source>
        <dbReference type="Proteomes" id="UP000789396"/>
    </source>
</evidence>
<dbReference type="EMBL" id="CAJVPZ010093847">
    <property type="protein sequence ID" value="CAG8817120.1"/>
    <property type="molecule type" value="Genomic_DNA"/>
</dbReference>
<dbReference type="Proteomes" id="UP000789396">
    <property type="component" value="Unassembled WGS sequence"/>
</dbReference>